<dbReference type="Pfam" id="PF01381">
    <property type="entry name" value="HTH_3"/>
    <property type="match status" value="1"/>
</dbReference>
<evidence type="ECO:0000313" key="2">
    <source>
        <dbReference type="EMBL" id="OUP35337.1"/>
    </source>
</evidence>
<dbReference type="InterPro" id="IPR001387">
    <property type="entry name" value="Cro/C1-type_HTH"/>
</dbReference>
<dbReference type="CDD" id="cd00093">
    <property type="entry name" value="HTH_XRE"/>
    <property type="match status" value="1"/>
</dbReference>
<name>A0A1Y4JS63_9BACE</name>
<reference evidence="3" key="1">
    <citation type="submission" date="2017-04" db="EMBL/GenBank/DDBJ databases">
        <title>Function of individual gut microbiota members based on whole genome sequencing of pure cultures obtained from chicken caecum.</title>
        <authorList>
            <person name="Medvecky M."/>
            <person name="Cejkova D."/>
            <person name="Polansky O."/>
            <person name="Karasova D."/>
            <person name="Kubasova T."/>
            <person name="Cizek A."/>
            <person name="Rychlik I."/>
        </authorList>
    </citation>
    <scope>NUCLEOTIDE SEQUENCE [LARGE SCALE GENOMIC DNA]</scope>
    <source>
        <strain evidence="3">An189</strain>
    </source>
</reference>
<dbReference type="SUPFAM" id="SSF47413">
    <property type="entry name" value="lambda repressor-like DNA-binding domains"/>
    <property type="match status" value="1"/>
</dbReference>
<dbReference type="AlphaFoldDB" id="A0A1Y4JS63"/>
<organism evidence="2 3">
    <name type="scientific">Bacteroides clarus</name>
    <dbReference type="NCBI Taxonomy" id="626929"/>
    <lineage>
        <taxon>Bacteria</taxon>
        <taxon>Pseudomonadati</taxon>
        <taxon>Bacteroidota</taxon>
        <taxon>Bacteroidia</taxon>
        <taxon>Bacteroidales</taxon>
        <taxon>Bacteroidaceae</taxon>
        <taxon>Bacteroides</taxon>
    </lineage>
</organism>
<evidence type="ECO:0000259" key="1">
    <source>
        <dbReference type="PROSITE" id="PS50943"/>
    </source>
</evidence>
<sequence length="85" mass="9450">MYMKLRIKEVCQLRNTTQKELAEKLGVSEVTLSRASNGNTSLPLLEKIANILEIEISELFAPSSNEDGITRCPNCGAKLELKKVE</sequence>
<feature type="domain" description="HTH cro/C1-type" evidence="1">
    <location>
        <begin position="7"/>
        <end position="59"/>
    </location>
</feature>
<evidence type="ECO:0000313" key="3">
    <source>
        <dbReference type="Proteomes" id="UP000196587"/>
    </source>
</evidence>
<comment type="caution">
    <text evidence="2">The sequence shown here is derived from an EMBL/GenBank/DDBJ whole genome shotgun (WGS) entry which is preliminary data.</text>
</comment>
<dbReference type="InterPro" id="IPR010982">
    <property type="entry name" value="Lambda_DNA-bd_dom_sf"/>
</dbReference>
<dbReference type="Proteomes" id="UP000196587">
    <property type="component" value="Unassembled WGS sequence"/>
</dbReference>
<dbReference type="Gene3D" id="1.10.260.40">
    <property type="entry name" value="lambda repressor-like DNA-binding domains"/>
    <property type="match status" value="1"/>
</dbReference>
<protein>
    <recommendedName>
        <fullName evidence="1">HTH cro/C1-type domain-containing protein</fullName>
    </recommendedName>
</protein>
<gene>
    <name evidence="2" type="ORF">B5F24_05030</name>
</gene>
<dbReference type="GO" id="GO:0003677">
    <property type="term" value="F:DNA binding"/>
    <property type="evidence" value="ECO:0007669"/>
    <property type="project" value="InterPro"/>
</dbReference>
<proteinExistence type="predicted"/>
<dbReference type="PROSITE" id="PS50943">
    <property type="entry name" value="HTH_CROC1"/>
    <property type="match status" value="1"/>
</dbReference>
<dbReference type="EMBL" id="NFKE01000003">
    <property type="protein sequence ID" value="OUP35337.1"/>
    <property type="molecule type" value="Genomic_DNA"/>
</dbReference>
<dbReference type="SMART" id="SM00530">
    <property type="entry name" value="HTH_XRE"/>
    <property type="match status" value="1"/>
</dbReference>
<accession>A0A1Y4JS63</accession>